<keyword evidence="8 10" id="KW-0479">Metal-binding</keyword>
<dbReference type="GO" id="GO:0005737">
    <property type="term" value="C:cytoplasm"/>
    <property type="evidence" value="ECO:0007669"/>
    <property type="project" value="UniProtKB-ARBA"/>
</dbReference>
<dbReference type="NCBIfam" id="TIGR01163">
    <property type="entry name" value="rpe"/>
    <property type="match status" value="1"/>
</dbReference>
<dbReference type="EC" id="5.1.3.1" evidence="7 10"/>
<dbReference type="AlphaFoldDB" id="A0A099VWH5"/>
<dbReference type="EMBL" id="JNFA01000030">
    <property type="protein sequence ID" value="KGL37894.1"/>
    <property type="molecule type" value="Genomic_DNA"/>
</dbReference>
<keyword evidence="13" id="KW-0464">Manganese</keyword>
<dbReference type="GO" id="GO:0006098">
    <property type="term" value="P:pentose-phosphate shunt"/>
    <property type="evidence" value="ECO:0007669"/>
    <property type="project" value="UniProtKB-UniRule"/>
</dbReference>
<feature type="binding site" evidence="10">
    <location>
        <begin position="174"/>
        <end position="176"/>
    </location>
    <ligand>
        <name>substrate</name>
    </ligand>
</feature>
<dbReference type="PROSITE" id="PS01085">
    <property type="entry name" value="RIBUL_P_3_EPIMER_1"/>
    <property type="match status" value="1"/>
</dbReference>
<evidence type="ECO:0000256" key="8">
    <source>
        <dbReference type="ARBA" id="ARBA00022723"/>
    </source>
</evidence>
<dbReference type="STRING" id="1552123.EP57_15145"/>
<evidence type="ECO:0000256" key="1">
    <source>
        <dbReference type="ARBA" id="ARBA00001782"/>
    </source>
</evidence>
<comment type="cofactor">
    <cofactor evidence="4">
        <name>Zn(2+)</name>
        <dbReference type="ChEBI" id="CHEBI:29105"/>
    </cofactor>
</comment>
<dbReference type="HAMAP" id="MF_02227">
    <property type="entry name" value="RPE"/>
    <property type="match status" value="1"/>
</dbReference>
<evidence type="ECO:0000256" key="9">
    <source>
        <dbReference type="ARBA" id="ARBA00023235"/>
    </source>
</evidence>
<evidence type="ECO:0000313" key="16">
    <source>
        <dbReference type="Proteomes" id="UP000029844"/>
    </source>
</evidence>
<sequence>MTAVAPSLLAADYLNLGAEVEKMAAAGADYLHFDVMDGHFVPNLTFGIDMVAQIAAKSPIPLDVHLMLANPEKYIEAFAKAGAAIISVHIEACPHIHATLQAIKKTGAKAGVVLNPGTPAESLTAVLQEADLILQMTVNPGFGGQSFIPETLENIKKLAKWRDQHSYNYLLEVDGGINEQTAEIAKQAGVDILVAGSYLFKHANPLKAIANMKK</sequence>
<evidence type="ECO:0000256" key="11">
    <source>
        <dbReference type="PIRNR" id="PIRNR001461"/>
    </source>
</evidence>
<comment type="similarity">
    <text evidence="6 10 11">Belongs to the ribulose-phosphate 3-epimerase family.</text>
</comment>
<evidence type="ECO:0000256" key="6">
    <source>
        <dbReference type="ARBA" id="ARBA00009541"/>
    </source>
</evidence>
<comment type="caution">
    <text evidence="15">The sequence shown here is derived from an EMBL/GenBank/DDBJ whole genome shotgun (WGS) entry which is preliminary data.</text>
</comment>
<comment type="pathway">
    <text evidence="10">Carbohydrate degradation.</text>
</comment>
<comment type="cofactor">
    <cofactor evidence="10 13">
        <name>a divalent metal cation</name>
        <dbReference type="ChEBI" id="CHEBI:60240"/>
    </cofactor>
    <text evidence="10 13">Binds 1 divalent metal cation per subunit.</text>
</comment>
<protein>
    <recommendedName>
        <fullName evidence="7 10">Ribulose-phosphate 3-epimerase</fullName>
        <ecNumber evidence="7 10">5.1.3.1</ecNumber>
    </recommendedName>
</protein>
<dbReference type="NCBIfam" id="NF004076">
    <property type="entry name" value="PRK05581.1-4"/>
    <property type="match status" value="1"/>
</dbReference>
<comment type="function">
    <text evidence="10">Catalyzes the reversible epimerization of D-ribulose 5-phosphate to D-xylulose 5-phosphate.</text>
</comment>
<dbReference type="SUPFAM" id="SSF51366">
    <property type="entry name" value="Ribulose-phoshate binding barrel"/>
    <property type="match status" value="1"/>
</dbReference>
<comment type="cofactor">
    <cofactor evidence="5">
        <name>Fe(2+)</name>
        <dbReference type="ChEBI" id="CHEBI:29033"/>
    </cofactor>
</comment>
<dbReference type="OrthoDB" id="1645589at2"/>
<evidence type="ECO:0000313" key="15">
    <source>
        <dbReference type="EMBL" id="KGL37894.1"/>
    </source>
</evidence>
<proteinExistence type="inferred from homology"/>
<dbReference type="Proteomes" id="UP000029844">
    <property type="component" value="Unassembled WGS sequence"/>
</dbReference>
<dbReference type="InterPro" id="IPR026019">
    <property type="entry name" value="Ribul_P_3_epim"/>
</dbReference>
<feature type="binding site" evidence="10 13">
    <location>
        <position position="32"/>
    </location>
    <ligand>
        <name>a divalent metal cation</name>
        <dbReference type="ChEBI" id="CHEBI:60240"/>
    </ligand>
</feature>
<dbReference type="InterPro" id="IPR000056">
    <property type="entry name" value="Ribul_P_3_epim-like"/>
</dbReference>
<evidence type="ECO:0000256" key="12">
    <source>
        <dbReference type="PIRSR" id="PIRSR001461-1"/>
    </source>
</evidence>
<gene>
    <name evidence="10" type="primary">rpe</name>
    <name evidence="15" type="ORF">EP57_15145</name>
</gene>
<keyword evidence="16" id="KW-1185">Reference proteome</keyword>
<comment type="catalytic activity">
    <reaction evidence="1 10 11">
        <text>D-ribulose 5-phosphate = D-xylulose 5-phosphate</text>
        <dbReference type="Rhea" id="RHEA:13677"/>
        <dbReference type="ChEBI" id="CHEBI:57737"/>
        <dbReference type="ChEBI" id="CHEBI:58121"/>
        <dbReference type="EC" id="5.1.3.1"/>
    </reaction>
</comment>
<comment type="cofactor">
    <cofactor evidence="2">
        <name>Mn(2+)</name>
        <dbReference type="ChEBI" id="CHEBI:29035"/>
    </cofactor>
</comment>
<evidence type="ECO:0000256" key="5">
    <source>
        <dbReference type="ARBA" id="ARBA00001954"/>
    </source>
</evidence>
<feature type="active site" description="Proton donor" evidence="10 12">
    <location>
        <position position="174"/>
    </location>
</feature>
<dbReference type="PANTHER" id="PTHR11749">
    <property type="entry name" value="RIBULOSE-5-PHOSPHATE-3-EPIMERASE"/>
    <property type="match status" value="1"/>
</dbReference>
<evidence type="ECO:0000256" key="4">
    <source>
        <dbReference type="ARBA" id="ARBA00001947"/>
    </source>
</evidence>
<feature type="binding site" evidence="10 14">
    <location>
        <position position="65"/>
    </location>
    <ligand>
        <name>substrate</name>
    </ligand>
</feature>
<feature type="binding site" evidence="10 13">
    <location>
        <position position="174"/>
    </location>
    <ligand>
        <name>a divalent metal cation</name>
        <dbReference type="ChEBI" id="CHEBI:60240"/>
    </ligand>
</feature>
<dbReference type="Gene3D" id="3.20.20.70">
    <property type="entry name" value="Aldolase class I"/>
    <property type="match status" value="1"/>
</dbReference>
<feature type="binding site" evidence="10 14">
    <location>
        <begin position="141"/>
        <end position="144"/>
    </location>
    <ligand>
        <name>substrate</name>
    </ligand>
</feature>
<dbReference type="GO" id="GO:0046872">
    <property type="term" value="F:metal ion binding"/>
    <property type="evidence" value="ECO:0007669"/>
    <property type="project" value="UniProtKB-UniRule"/>
</dbReference>
<accession>A0A099VWH5</accession>
<dbReference type="GO" id="GO:0019323">
    <property type="term" value="P:pentose catabolic process"/>
    <property type="evidence" value="ECO:0007669"/>
    <property type="project" value="UniProtKB-UniRule"/>
</dbReference>
<feature type="binding site" evidence="10 14">
    <location>
        <position position="7"/>
    </location>
    <ligand>
        <name>substrate</name>
    </ligand>
</feature>
<evidence type="ECO:0000256" key="13">
    <source>
        <dbReference type="PIRSR" id="PIRSR001461-2"/>
    </source>
</evidence>
<feature type="active site" description="Proton acceptor" evidence="10 12">
    <location>
        <position position="34"/>
    </location>
</feature>
<keyword evidence="13" id="KW-0170">Cobalt</keyword>
<evidence type="ECO:0000256" key="3">
    <source>
        <dbReference type="ARBA" id="ARBA00001941"/>
    </source>
</evidence>
<evidence type="ECO:0000256" key="14">
    <source>
        <dbReference type="PIRSR" id="PIRSR001461-3"/>
    </source>
</evidence>
<comment type="cofactor">
    <cofactor evidence="3">
        <name>Co(2+)</name>
        <dbReference type="ChEBI" id="CHEBI:48828"/>
    </cofactor>
</comment>
<evidence type="ECO:0000256" key="7">
    <source>
        <dbReference type="ARBA" id="ARBA00013188"/>
    </source>
</evidence>
<dbReference type="RefSeq" id="WP_036087945.1">
    <property type="nucleotide sequence ID" value="NZ_CBCSHQ010000003.1"/>
</dbReference>
<organism evidence="15 16">
    <name type="scientific">Listeria booriae</name>
    <dbReference type="NCBI Taxonomy" id="1552123"/>
    <lineage>
        <taxon>Bacteria</taxon>
        <taxon>Bacillati</taxon>
        <taxon>Bacillota</taxon>
        <taxon>Bacilli</taxon>
        <taxon>Bacillales</taxon>
        <taxon>Listeriaceae</taxon>
        <taxon>Listeria</taxon>
    </lineage>
</organism>
<keyword evidence="10 11" id="KW-0119">Carbohydrate metabolism</keyword>
<dbReference type="eggNOG" id="COG0036">
    <property type="taxonomic scope" value="Bacteria"/>
</dbReference>
<feature type="binding site" evidence="10 13">
    <location>
        <position position="65"/>
    </location>
    <ligand>
        <name>a divalent metal cation</name>
        <dbReference type="ChEBI" id="CHEBI:60240"/>
    </ligand>
</feature>
<dbReference type="FunFam" id="3.20.20.70:FF:000004">
    <property type="entry name" value="Ribulose-phosphate 3-epimerase"/>
    <property type="match status" value="1"/>
</dbReference>
<dbReference type="Pfam" id="PF00834">
    <property type="entry name" value="Ribul_P_3_epim"/>
    <property type="match status" value="1"/>
</dbReference>
<dbReference type="CDD" id="cd00429">
    <property type="entry name" value="RPE"/>
    <property type="match status" value="1"/>
</dbReference>
<dbReference type="InterPro" id="IPR011060">
    <property type="entry name" value="RibuloseP-bd_barrel"/>
</dbReference>
<evidence type="ECO:0000256" key="10">
    <source>
        <dbReference type="HAMAP-Rule" id="MF_02227"/>
    </source>
</evidence>
<dbReference type="PIRSF" id="PIRSF001461">
    <property type="entry name" value="RPE"/>
    <property type="match status" value="1"/>
</dbReference>
<dbReference type="GeneID" id="58718673"/>
<name>A0A099VWH5_9LIST</name>
<evidence type="ECO:0000256" key="2">
    <source>
        <dbReference type="ARBA" id="ARBA00001936"/>
    </source>
</evidence>
<keyword evidence="9 10" id="KW-0413">Isomerase</keyword>
<feature type="binding site" evidence="10 14">
    <location>
        <begin position="196"/>
        <end position="197"/>
    </location>
    <ligand>
        <name>substrate</name>
    </ligand>
</feature>
<reference evidence="15 16" key="1">
    <citation type="submission" date="2014-05" db="EMBL/GenBank/DDBJ databases">
        <title>Novel Listeriaceae from food processing environments.</title>
        <authorList>
            <person name="den Bakker H.C."/>
        </authorList>
    </citation>
    <scope>NUCLEOTIDE SEQUENCE [LARGE SCALE GENOMIC DNA]</scope>
    <source>
        <strain evidence="15 16">FSL A5-0281</strain>
    </source>
</reference>
<feature type="binding site" evidence="10 13">
    <location>
        <position position="34"/>
    </location>
    <ligand>
        <name>a divalent metal cation</name>
        <dbReference type="ChEBI" id="CHEBI:60240"/>
    </ligand>
</feature>
<feature type="binding site" evidence="14">
    <location>
        <position position="176"/>
    </location>
    <ligand>
        <name>substrate</name>
    </ligand>
</feature>
<keyword evidence="13" id="KW-0862">Zinc</keyword>
<dbReference type="InterPro" id="IPR013785">
    <property type="entry name" value="Aldolase_TIM"/>
</dbReference>
<dbReference type="GO" id="GO:0004750">
    <property type="term" value="F:D-ribulose-phosphate 3-epimerase activity"/>
    <property type="evidence" value="ECO:0007669"/>
    <property type="project" value="UniProtKB-UniRule"/>
</dbReference>